<evidence type="ECO:0008006" key="4">
    <source>
        <dbReference type="Google" id="ProtNLM"/>
    </source>
</evidence>
<organism evidence="2 3">
    <name type="scientific">Roseateles depolymerans</name>
    <dbReference type="NCBI Taxonomy" id="76731"/>
    <lineage>
        <taxon>Bacteria</taxon>
        <taxon>Pseudomonadati</taxon>
        <taxon>Pseudomonadota</taxon>
        <taxon>Betaproteobacteria</taxon>
        <taxon>Burkholderiales</taxon>
        <taxon>Sphaerotilaceae</taxon>
        <taxon>Roseateles</taxon>
    </lineage>
</organism>
<name>A0A2W5DB21_9BURK</name>
<gene>
    <name evidence="2" type="ORF">DI603_20910</name>
</gene>
<protein>
    <recommendedName>
        <fullName evidence="4">Haem-binding uptake Tiki superfamily ChaN domain-containing protein</fullName>
    </recommendedName>
</protein>
<keyword evidence="1" id="KW-0732">Signal</keyword>
<feature type="signal peptide" evidence="1">
    <location>
        <begin position="1"/>
        <end position="25"/>
    </location>
</feature>
<proteinExistence type="predicted"/>
<evidence type="ECO:0000256" key="1">
    <source>
        <dbReference type="SAM" id="SignalP"/>
    </source>
</evidence>
<comment type="caution">
    <text evidence="2">The sequence shown here is derived from an EMBL/GenBank/DDBJ whole genome shotgun (WGS) entry which is preliminary data.</text>
</comment>
<accession>A0A2W5DB21</accession>
<dbReference type="EMBL" id="QFOD01000027">
    <property type="protein sequence ID" value="PZP27788.1"/>
    <property type="molecule type" value="Genomic_DNA"/>
</dbReference>
<dbReference type="SUPFAM" id="SSF159501">
    <property type="entry name" value="EreA/ChaN-like"/>
    <property type="match status" value="1"/>
</dbReference>
<evidence type="ECO:0000313" key="3">
    <source>
        <dbReference type="Proteomes" id="UP000249633"/>
    </source>
</evidence>
<dbReference type="Proteomes" id="UP000249633">
    <property type="component" value="Unassembled WGS sequence"/>
</dbReference>
<feature type="chain" id="PRO_5016082048" description="Haem-binding uptake Tiki superfamily ChaN domain-containing protein" evidence="1">
    <location>
        <begin position="26"/>
        <end position="298"/>
    </location>
</feature>
<sequence length="298" mass="31256">MVRMTRHLPMLASLALLAAVPPALAESPDCEPAKEIDVARLSARALIVGELHGTTETPAFIARLACSLLKAGRPVIVALEREGQEQPALQRYLSSAGQPADVQALTGQEAWSRPQQDGRNSLAMLAMLEQLRRLRAAGQPVGVLAMQQTFVPLVPPGTAGKATWSEADRDRFGEINDRTMADQVWTTLATHPAYTVIALAGNMHTAIASASRLKQSPWPSFGDALAAMTPVQVIGLSSSGGSSWNMTSRGAGGHKTLGGPLYLPDSRVDLRVDLGVLSASAPAVTPGSASAAADSAER</sequence>
<reference evidence="2 3" key="1">
    <citation type="submission" date="2017-08" db="EMBL/GenBank/DDBJ databases">
        <title>Infants hospitalized years apart are colonized by the same room-sourced microbial strains.</title>
        <authorList>
            <person name="Brooks B."/>
            <person name="Olm M.R."/>
            <person name="Firek B.A."/>
            <person name="Baker R."/>
            <person name="Thomas B.C."/>
            <person name="Morowitz M.J."/>
            <person name="Banfield J.F."/>
        </authorList>
    </citation>
    <scope>NUCLEOTIDE SEQUENCE [LARGE SCALE GENOMIC DNA]</scope>
    <source>
        <strain evidence="2">S2_012_000_R2_81</strain>
    </source>
</reference>
<evidence type="ECO:0000313" key="2">
    <source>
        <dbReference type="EMBL" id="PZP27788.1"/>
    </source>
</evidence>
<dbReference type="AlphaFoldDB" id="A0A2W5DB21"/>